<accession>A0ABV1P147</accession>
<dbReference type="InterPro" id="IPR019999">
    <property type="entry name" value="Anth_synth_I-like"/>
</dbReference>
<dbReference type="Gene3D" id="3.60.120.10">
    <property type="entry name" value="Anthranilate synthase"/>
    <property type="match status" value="1"/>
</dbReference>
<proteinExistence type="predicted"/>
<dbReference type="Proteomes" id="UP001482520">
    <property type="component" value="Unassembled WGS sequence"/>
</dbReference>
<evidence type="ECO:0000259" key="2">
    <source>
        <dbReference type="Pfam" id="PF00425"/>
    </source>
</evidence>
<dbReference type="PANTHER" id="PTHR11236">
    <property type="entry name" value="AMINOBENZOATE/ANTHRANILATE SYNTHASE"/>
    <property type="match status" value="1"/>
</dbReference>
<sequence length="474" mass="50261">MSGGGGARGPSGPSGPSGARAGDPAAYFADVAATHPRCFWLDGGGARAWSGRRSLVGWLEPGDVSLSYSAARREVVRHVDGRAEVVGDDVFAVLEAELAAARAAGRADQWFGYLGYASRPDLPARPSTDVPDAVLMRPSHLRLFDHPEPAAVASAATPVAVPPAPPVTPVGPDPHLSADAWADRCGFRQPAGETRGGPTPAYRAAFDRVQEHLHAGNTYEVNLTHRLEAASDLDPAAAYLRLRALNPAPYAGFCQHDVDGARGWLLSSSPERYAVVRADGVIETKPIKGTTPRSPDPAEDERLRAQLATEPRFRAENLMVTDLLRNDLSMVCEPGTVEVPQLMAVESYASVHQLVTTVRGRLRKGVGTVEALRALFPAGSMTGAPKLRTMQVVEEVEATARGAYAGAFGWVAADGRADLGVVIRSLTTTGDGRYRLGTGGGVTVHSDVDSEWAETQVKAERLLRVLGQEFDGVS</sequence>
<protein>
    <submittedName>
        <fullName evidence="3">Anthranilate synthase component I family protein</fullName>
    </submittedName>
</protein>
<name>A0ABV1P147_9ACTN</name>
<evidence type="ECO:0000256" key="1">
    <source>
        <dbReference type="SAM" id="MobiDB-lite"/>
    </source>
</evidence>
<dbReference type="RefSeq" id="WP_349805054.1">
    <property type="nucleotide sequence ID" value="NZ_JBEGDP010000017.1"/>
</dbReference>
<evidence type="ECO:0000313" key="3">
    <source>
        <dbReference type="EMBL" id="MEQ7848452.1"/>
    </source>
</evidence>
<dbReference type="InterPro" id="IPR015890">
    <property type="entry name" value="Chorismate_C"/>
</dbReference>
<keyword evidence="4" id="KW-1185">Reference proteome</keyword>
<evidence type="ECO:0000313" key="4">
    <source>
        <dbReference type="Proteomes" id="UP001482520"/>
    </source>
</evidence>
<organism evidence="3 4">
    <name type="scientific">Nocardioides kribbensis</name>
    <dbReference type="NCBI Taxonomy" id="305517"/>
    <lineage>
        <taxon>Bacteria</taxon>
        <taxon>Bacillati</taxon>
        <taxon>Actinomycetota</taxon>
        <taxon>Actinomycetes</taxon>
        <taxon>Propionibacteriales</taxon>
        <taxon>Nocardioidaceae</taxon>
        <taxon>Nocardioides</taxon>
    </lineage>
</organism>
<dbReference type="PANTHER" id="PTHR11236:SF18">
    <property type="entry name" value="AMINODEOXYCHORISMATE SYNTHASE"/>
    <property type="match status" value="1"/>
</dbReference>
<feature type="compositionally biased region" description="Low complexity" evidence="1">
    <location>
        <begin position="10"/>
        <end position="21"/>
    </location>
</feature>
<comment type="caution">
    <text evidence="3">The sequence shown here is derived from an EMBL/GenBank/DDBJ whole genome shotgun (WGS) entry which is preliminary data.</text>
</comment>
<dbReference type="SUPFAM" id="SSF56322">
    <property type="entry name" value="ADC synthase"/>
    <property type="match status" value="1"/>
</dbReference>
<dbReference type="InterPro" id="IPR005801">
    <property type="entry name" value="ADC_synthase"/>
</dbReference>
<reference evidence="3 4" key="1">
    <citation type="submission" date="2024-02" db="EMBL/GenBank/DDBJ databases">
        <title>Full genome sequence of Nocardioides kribbensis.</title>
        <authorList>
            <person name="Poletto B.L."/>
            <person name="Silva G."/>
            <person name="Galante D."/>
            <person name="Campos K.R."/>
            <person name="Santos M.B.N."/>
            <person name="Sacchi C.T."/>
        </authorList>
    </citation>
    <scope>NUCLEOTIDE SEQUENCE [LARGE SCALE GENOMIC DNA]</scope>
    <source>
        <strain evidence="3 4">O4R</strain>
    </source>
</reference>
<gene>
    <name evidence="3" type="ORF">V6R90_14305</name>
</gene>
<dbReference type="Pfam" id="PF00425">
    <property type="entry name" value="Chorismate_bind"/>
    <property type="match status" value="1"/>
</dbReference>
<feature type="domain" description="Chorismate-utilising enzyme C-terminal" evidence="2">
    <location>
        <begin position="201"/>
        <end position="458"/>
    </location>
</feature>
<dbReference type="PRINTS" id="PR00095">
    <property type="entry name" value="ANTSNTHASEI"/>
</dbReference>
<feature type="region of interest" description="Disordered" evidence="1">
    <location>
        <begin position="1"/>
        <end position="21"/>
    </location>
</feature>
<dbReference type="EMBL" id="JBEGDP010000017">
    <property type="protein sequence ID" value="MEQ7848452.1"/>
    <property type="molecule type" value="Genomic_DNA"/>
</dbReference>